<dbReference type="Proteomes" id="UP001602013">
    <property type="component" value="Unassembled WGS sequence"/>
</dbReference>
<dbReference type="InterPro" id="IPR053150">
    <property type="entry name" value="Teicoplanin_resist-assoc"/>
</dbReference>
<dbReference type="PANTHER" id="PTHR36834">
    <property type="entry name" value="MEMBRANE PROTEIN-RELATED"/>
    <property type="match status" value="1"/>
</dbReference>
<feature type="transmembrane region" description="Helical" evidence="1">
    <location>
        <begin position="138"/>
        <end position="160"/>
    </location>
</feature>
<gene>
    <name evidence="3" type="ORF">ACFYXI_11885</name>
</gene>
<reference evidence="3 4" key="1">
    <citation type="submission" date="2024-10" db="EMBL/GenBank/DDBJ databases">
        <title>The Natural Products Discovery Center: Release of the First 8490 Sequenced Strains for Exploring Actinobacteria Biosynthetic Diversity.</title>
        <authorList>
            <person name="Kalkreuter E."/>
            <person name="Kautsar S.A."/>
            <person name="Yang D."/>
            <person name="Bader C.D."/>
            <person name="Teijaro C.N."/>
            <person name="Fluegel L."/>
            <person name="Davis C.M."/>
            <person name="Simpson J.R."/>
            <person name="Lauterbach L."/>
            <person name="Steele A.D."/>
            <person name="Gui C."/>
            <person name="Meng S."/>
            <person name="Li G."/>
            <person name="Viehrig K."/>
            <person name="Ye F."/>
            <person name="Su P."/>
            <person name="Kiefer A.F."/>
            <person name="Nichols A."/>
            <person name="Cepeda A.J."/>
            <person name="Yan W."/>
            <person name="Fan B."/>
            <person name="Jiang Y."/>
            <person name="Adhikari A."/>
            <person name="Zheng C.-J."/>
            <person name="Schuster L."/>
            <person name="Cowan T.M."/>
            <person name="Smanski M.J."/>
            <person name="Chevrette M.G."/>
            <person name="De Carvalho L.P.S."/>
            <person name="Shen B."/>
        </authorList>
    </citation>
    <scope>NUCLEOTIDE SEQUENCE [LARGE SCALE GENOMIC DNA]</scope>
    <source>
        <strain evidence="3 4">NPDC002173</strain>
    </source>
</reference>
<name>A0ABW6SMS5_9ACTN</name>
<keyword evidence="1" id="KW-0812">Transmembrane</keyword>
<evidence type="ECO:0000313" key="3">
    <source>
        <dbReference type="EMBL" id="MFF3666286.1"/>
    </source>
</evidence>
<feature type="transmembrane region" description="Helical" evidence="1">
    <location>
        <begin position="6"/>
        <end position="27"/>
    </location>
</feature>
<evidence type="ECO:0000256" key="1">
    <source>
        <dbReference type="SAM" id="Phobius"/>
    </source>
</evidence>
<keyword evidence="4" id="KW-1185">Reference proteome</keyword>
<accession>A0ABW6SMS5</accession>
<keyword evidence="1" id="KW-0472">Membrane</keyword>
<keyword evidence="1" id="KW-1133">Transmembrane helix</keyword>
<evidence type="ECO:0000259" key="2">
    <source>
        <dbReference type="Pfam" id="PF04892"/>
    </source>
</evidence>
<feature type="transmembrane region" description="Helical" evidence="1">
    <location>
        <begin position="255"/>
        <end position="275"/>
    </location>
</feature>
<feature type="domain" description="VanZ-like" evidence="2">
    <location>
        <begin position="49"/>
        <end position="186"/>
    </location>
</feature>
<protein>
    <submittedName>
        <fullName evidence="3">VanZ family protein</fullName>
    </submittedName>
</protein>
<feature type="transmembrane region" description="Helical" evidence="1">
    <location>
        <begin position="108"/>
        <end position="126"/>
    </location>
</feature>
<dbReference type="InterPro" id="IPR006976">
    <property type="entry name" value="VanZ-like"/>
</dbReference>
<organism evidence="3 4">
    <name type="scientific">Microtetraspora malaysiensis</name>
    <dbReference type="NCBI Taxonomy" id="161358"/>
    <lineage>
        <taxon>Bacteria</taxon>
        <taxon>Bacillati</taxon>
        <taxon>Actinomycetota</taxon>
        <taxon>Actinomycetes</taxon>
        <taxon>Streptosporangiales</taxon>
        <taxon>Streptosporangiaceae</taxon>
        <taxon>Microtetraspora</taxon>
    </lineage>
</organism>
<feature type="transmembrane region" description="Helical" evidence="1">
    <location>
        <begin position="214"/>
        <end position="235"/>
    </location>
</feature>
<feature type="transmembrane region" description="Helical" evidence="1">
    <location>
        <begin position="39"/>
        <end position="61"/>
    </location>
</feature>
<feature type="transmembrane region" description="Helical" evidence="1">
    <location>
        <begin position="330"/>
        <end position="360"/>
    </location>
</feature>
<dbReference type="RefSeq" id="WP_387410707.1">
    <property type="nucleotide sequence ID" value="NZ_JBIASD010000006.1"/>
</dbReference>
<feature type="transmembrane region" description="Helical" evidence="1">
    <location>
        <begin position="172"/>
        <end position="193"/>
    </location>
</feature>
<proteinExistence type="predicted"/>
<dbReference type="EMBL" id="JBIASD010000006">
    <property type="protein sequence ID" value="MFF3666286.1"/>
    <property type="molecule type" value="Genomic_DNA"/>
</dbReference>
<sequence>MDVYLTQGRTALFLAPLAIALLTLPFVSRQYRRFGQIGGWSGVVAMLVVLYGCGVVAFTLFPLPKVTPGFCAARVALATPKLQLFGSFADIARENVGAGLFTTLVSRASLQVVFNVLLFVPLGFLLRYRHRLGLARTTLAGFAGSLAVELTQLTGLWGLYPCPYRLFDIDDLWINTLGAVCGWLVAGPLARLLPSAWPAPRTDVAPPSRARQTLGMLLDGIVWFFAAPITGLLLVRLYGLAAGAPLPEGSALRDWLPGLCYVLVGLALFVAMPAIRRDGATPGLAAVRLAVAGDGTSGCEPTHGTALVAGAAPGGYASRLRRTVRTAAPYLALIAVAAFGQASSSLTVLPLAAFAVLVLLEQRGVLSRWTGTSIVTRASLQRMIEQPREATPRLR</sequence>
<comment type="caution">
    <text evidence="3">The sequence shown here is derived from an EMBL/GenBank/DDBJ whole genome shotgun (WGS) entry which is preliminary data.</text>
</comment>
<evidence type="ECO:0000313" key="4">
    <source>
        <dbReference type="Proteomes" id="UP001602013"/>
    </source>
</evidence>
<dbReference type="PANTHER" id="PTHR36834:SF1">
    <property type="entry name" value="INTEGRAL MEMBRANE PROTEIN"/>
    <property type="match status" value="1"/>
</dbReference>
<dbReference type="Pfam" id="PF04892">
    <property type="entry name" value="VanZ"/>
    <property type="match status" value="1"/>
</dbReference>